<comment type="caution">
    <text evidence="1">The sequence shown here is derived from an EMBL/GenBank/DDBJ whole genome shotgun (WGS) entry which is preliminary data.</text>
</comment>
<accession>A0A317JPL9</accession>
<dbReference type="Proteomes" id="UP000246104">
    <property type="component" value="Unassembled WGS sequence"/>
</dbReference>
<reference evidence="1 2" key="1">
    <citation type="submission" date="2018-02" db="EMBL/GenBank/DDBJ databases">
        <title>Genomic Reconstructions from Amazon Rainforest and Pasture Soil Reveal Novel Insights into the Physiology of Candidate Phyla in Tropical Sites.</title>
        <authorList>
            <person name="Kroeger M.E."/>
            <person name="Delmont T."/>
            <person name="Eren A.M."/>
            <person name="Guo J."/>
            <person name="Meyer K.M."/>
            <person name="Khan K."/>
            <person name="Rodrigues J.L.M."/>
            <person name="Bohannan B.J.M."/>
            <person name="Tringe S."/>
            <person name="Borges C.D."/>
            <person name="Tiedje J."/>
            <person name="Tsai S.M."/>
            <person name="Nusslein K."/>
        </authorList>
    </citation>
    <scope>NUCLEOTIDE SEQUENCE [LARGE SCALE GENOMIC DNA]</scope>
    <source>
        <strain evidence="1">Amazon FNV 2010 28 9</strain>
    </source>
</reference>
<dbReference type="EMBL" id="PSRQ01000023">
    <property type="protein sequence ID" value="PWU23780.1"/>
    <property type="molecule type" value="Genomic_DNA"/>
</dbReference>
<gene>
    <name evidence="1" type="ORF">C5B42_02005</name>
</gene>
<name>A0A317JPL9_9BACT</name>
<dbReference type="AlphaFoldDB" id="A0A317JPL9"/>
<protein>
    <submittedName>
        <fullName evidence="1">Uncharacterized protein</fullName>
    </submittedName>
</protein>
<organism evidence="1 2">
    <name type="scientific">Candidatus Cerribacteria bacterium 'Amazon FNV 2010 28 9'</name>
    <dbReference type="NCBI Taxonomy" id="2081795"/>
    <lineage>
        <taxon>Bacteria</taxon>
        <taxon>Candidatus Cerribacteria</taxon>
    </lineage>
</organism>
<evidence type="ECO:0000313" key="2">
    <source>
        <dbReference type="Proteomes" id="UP000246104"/>
    </source>
</evidence>
<proteinExistence type="predicted"/>
<evidence type="ECO:0000313" key="1">
    <source>
        <dbReference type="EMBL" id="PWU23780.1"/>
    </source>
</evidence>
<sequence length="132" mass="15570">MKSERKLQENAIVERMNKNELHPIHQESMNSLARTICRLRPSEVKTRFLPPSILLSYCGENGYFDATTFIQDLRIYTLLFAKLNEKGLFFNPSRQDRLHIAVIDNELIQLHRLPHTTDALEQTYEEIFPLRQ</sequence>